<dbReference type="EMBL" id="JAPNKE010000002">
    <property type="protein sequence ID" value="MCY1013964.1"/>
    <property type="molecule type" value="Genomic_DNA"/>
</dbReference>
<keyword evidence="2" id="KW-0732">Signal</keyword>
<evidence type="ECO:0008006" key="5">
    <source>
        <dbReference type="Google" id="ProtNLM"/>
    </source>
</evidence>
<evidence type="ECO:0000256" key="1">
    <source>
        <dbReference type="SAM" id="MobiDB-lite"/>
    </source>
</evidence>
<reference evidence="3" key="1">
    <citation type="submission" date="2022-11" db="EMBL/GenBank/DDBJ databases">
        <title>Minimal conservation of predation-associated metabolite biosynthetic gene clusters underscores biosynthetic potential of Myxococcota including descriptions for ten novel species: Archangium lansinium sp. nov., Myxococcus landrumus sp. nov., Nannocystis bai.</title>
        <authorList>
            <person name="Ahearne A."/>
            <person name="Stevens C."/>
            <person name="Phillips K."/>
        </authorList>
    </citation>
    <scope>NUCLEOTIDE SEQUENCE</scope>
    <source>
        <strain evidence="3">Na p29</strain>
    </source>
</reference>
<dbReference type="Proteomes" id="UP001150924">
    <property type="component" value="Unassembled WGS sequence"/>
</dbReference>
<proteinExistence type="predicted"/>
<protein>
    <recommendedName>
        <fullName evidence="5">Lipoprotein</fullName>
    </recommendedName>
</protein>
<dbReference type="RefSeq" id="WP_267778156.1">
    <property type="nucleotide sequence ID" value="NZ_JAPNKE010000002.1"/>
</dbReference>
<keyword evidence="4" id="KW-1185">Reference proteome</keyword>
<evidence type="ECO:0000256" key="2">
    <source>
        <dbReference type="SAM" id="SignalP"/>
    </source>
</evidence>
<feature type="chain" id="PRO_5040950816" description="Lipoprotein" evidence="2">
    <location>
        <begin position="25"/>
        <end position="252"/>
    </location>
</feature>
<accession>A0A9X3J4K6</accession>
<dbReference type="PROSITE" id="PS51257">
    <property type="entry name" value="PROKAR_LIPOPROTEIN"/>
    <property type="match status" value="1"/>
</dbReference>
<feature type="signal peptide" evidence="2">
    <location>
        <begin position="1"/>
        <end position="24"/>
    </location>
</feature>
<comment type="caution">
    <text evidence="3">The sequence shown here is derived from an EMBL/GenBank/DDBJ whole genome shotgun (WGS) entry which is preliminary data.</text>
</comment>
<name>A0A9X3J4K6_9BACT</name>
<feature type="compositionally biased region" description="Polar residues" evidence="1">
    <location>
        <begin position="46"/>
        <end position="71"/>
    </location>
</feature>
<dbReference type="AlphaFoldDB" id="A0A9X3J4K6"/>
<feature type="region of interest" description="Disordered" evidence="1">
    <location>
        <begin position="207"/>
        <end position="252"/>
    </location>
</feature>
<feature type="compositionally biased region" description="Low complexity" evidence="1">
    <location>
        <begin position="217"/>
        <end position="252"/>
    </location>
</feature>
<sequence length="252" mass="24388">MVVRNGWGVFCLAAALMACGDGGAGESAAGNGTDATGGPGDTTQGSPTTGAPSTLSDTGSGSASESDGNAETTPTTGPAATTTDTGDTSTGTVGTTSVGTTSVGTTGDTTSADTDTGDSTTGEPDFCAGEGSILLPGETDKCTGDLGENTFTFALCSCTNFTTAGVFTVDAFNSNDNVPQPLHGGSVGINGNYTTVALADIGGTLGSTARSAPWPPTRSARSCSAAATSRPPCSATSTRTRSSRATSAASSR</sequence>
<feature type="region of interest" description="Disordered" evidence="1">
    <location>
        <begin position="23"/>
        <end position="123"/>
    </location>
</feature>
<evidence type="ECO:0000313" key="3">
    <source>
        <dbReference type="EMBL" id="MCY1013964.1"/>
    </source>
</evidence>
<feature type="compositionally biased region" description="Low complexity" evidence="1">
    <location>
        <begin position="72"/>
        <end position="122"/>
    </location>
</feature>
<gene>
    <name evidence="3" type="ORF">OV079_52260</name>
</gene>
<evidence type="ECO:0000313" key="4">
    <source>
        <dbReference type="Proteomes" id="UP001150924"/>
    </source>
</evidence>
<organism evidence="3 4">
    <name type="scientific">Nannocystis pusilla</name>
    <dbReference type="NCBI Taxonomy" id="889268"/>
    <lineage>
        <taxon>Bacteria</taxon>
        <taxon>Pseudomonadati</taxon>
        <taxon>Myxococcota</taxon>
        <taxon>Polyangia</taxon>
        <taxon>Nannocystales</taxon>
        <taxon>Nannocystaceae</taxon>
        <taxon>Nannocystis</taxon>
    </lineage>
</organism>